<dbReference type="EMBL" id="CP023445">
    <property type="protein sequence ID" value="ATE52082.1"/>
    <property type="molecule type" value="Genomic_DNA"/>
</dbReference>
<dbReference type="GO" id="GO:0016747">
    <property type="term" value="F:acyltransferase activity, transferring groups other than amino-acyl groups"/>
    <property type="evidence" value="ECO:0007669"/>
    <property type="project" value="InterPro"/>
</dbReference>
<evidence type="ECO:0000313" key="2">
    <source>
        <dbReference type="EMBL" id="ATE52082.1"/>
    </source>
</evidence>
<reference evidence="2" key="1">
    <citation type="submission" date="2017-09" db="EMBL/GenBank/DDBJ databases">
        <title>Complete Genome Sequence of ansamitocin-producing Bacterium Actinosynnema pretiosum X47.</title>
        <authorList>
            <person name="Cao G."/>
            <person name="Zong G."/>
            <person name="Zhong C."/>
            <person name="Fu J."/>
        </authorList>
    </citation>
    <scope>NUCLEOTIDE SEQUENCE [LARGE SCALE GENOMIC DNA]</scope>
    <source>
        <strain evidence="2">X47</strain>
    </source>
</reference>
<dbReference type="PANTHER" id="PTHR43610">
    <property type="entry name" value="BLL6696 PROTEIN"/>
    <property type="match status" value="1"/>
</dbReference>
<dbReference type="PANTHER" id="PTHR43610:SF1">
    <property type="entry name" value="N-ACETYLTRANSFERASE DOMAIN-CONTAINING PROTEIN"/>
    <property type="match status" value="1"/>
</dbReference>
<dbReference type="Gene3D" id="3.40.630.30">
    <property type="match status" value="1"/>
</dbReference>
<keyword evidence="3" id="KW-1185">Reference proteome</keyword>
<dbReference type="AlphaFoldDB" id="A0A290YZA6"/>
<feature type="domain" description="N-acetyltransferase" evidence="1">
    <location>
        <begin position="14"/>
        <end position="178"/>
    </location>
</feature>
<proteinExistence type="predicted"/>
<organism evidence="2 3">
    <name type="scientific">Actinosynnema pretiosum</name>
    <dbReference type="NCBI Taxonomy" id="42197"/>
    <lineage>
        <taxon>Bacteria</taxon>
        <taxon>Bacillati</taxon>
        <taxon>Actinomycetota</taxon>
        <taxon>Actinomycetes</taxon>
        <taxon>Pseudonocardiales</taxon>
        <taxon>Pseudonocardiaceae</taxon>
        <taxon>Actinosynnema</taxon>
    </lineage>
</organism>
<evidence type="ECO:0000313" key="3">
    <source>
        <dbReference type="Proteomes" id="UP000218505"/>
    </source>
</evidence>
<dbReference type="Pfam" id="PF13302">
    <property type="entry name" value="Acetyltransf_3"/>
    <property type="match status" value="1"/>
</dbReference>
<protein>
    <submittedName>
        <fullName evidence="2">GNAT family N-acetyltransferase</fullName>
    </submittedName>
</protein>
<dbReference type="PROSITE" id="PS51186">
    <property type="entry name" value="GNAT"/>
    <property type="match status" value="1"/>
</dbReference>
<dbReference type="InterPro" id="IPR000182">
    <property type="entry name" value="GNAT_dom"/>
</dbReference>
<dbReference type="SUPFAM" id="SSF55729">
    <property type="entry name" value="Acyl-CoA N-acyltransferases (Nat)"/>
    <property type="match status" value="1"/>
</dbReference>
<accession>A0A290YZA6</accession>
<sequence length="193" mass="21401">MTWFDRPVLSDPHVRLEPLTPDHAPGLLKAGADPGVWTWLSSRQPTDLPAMAAFVDRALADPDRAPWAQVDPATGEVVGTTSYYEVDPAHRNLCIGHTWIGAPWQRTPLNTAAKLLLLTRAFDELGALRVGWHTDVRNERSQRAIARLGATREGVLRAHRIRPDGTVRDTVVFSVTAPEWPGVRDRLVARLAE</sequence>
<gene>
    <name evidence="2" type="ORF">CNX65_01245</name>
</gene>
<dbReference type="Proteomes" id="UP000218505">
    <property type="component" value="Chromosome"/>
</dbReference>
<name>A0A290YZA6_9PSEU</name>
<evidence type="ECO:0000259" key="1">
    <source>
        <dbReference type="PROSITE" id="PS51186"/>
    </source>
</evidence>
<dbReference type="KEGG" id="apre:CNX65_01245"/>
<dbReference type="InterPro" id="IPR016181">
    <property type="entry name" value="Acyl_CoA_acyltransferase"/>
</dbReference>
<dbReference type="RefSeq" id="WP_096491117.1">
    <property type="nucleotide sequence ID" value="NZ_CP023445.1"/>
</dbReference>